<dbReference type="InterPro" id="IPR012675">
    <property type="entry name" value="Beta-grasp_dom_sf"/>
</dbReference>
<keyword evidence="4" id="KW-0067">ATP-binding</keyword>
<dbReference type="GO" id="GO:0005524">
    <property type="term" value="F:ATP binding"/>
    <property type="evidence" value="ECO:0007669"/>
    <property type="project" value="UniProtKB-KW"/>
</dbReference>
<dbReference type="InterPro" id="IPR013029">
    <property type="entry name" value="YchF_C"/>
</dbReference>
<evidence type="ECO:0000256" key="1">
    <source>
        <dbReference type="ARBA" id="ARBA00001946"/>
    </source>
</evidence>
<reference evidence="6" key="1">
    <citation type="submission" date="2023-03" db="EMBL/GenBank/DDBJ databases">
        <authorList>
            <person name="Steffen K."/>
            <person name="Cardenas P."/>
        </authorList>
    </citation>
    <scope>NUCLEOTIDE SEQUENCE</scope>
</reference>
<dbReference type="GO" id="GO:0005525">
    <property type="term" value="F:GTP binding"/>
    <property type="evidence" value="ECO:0007669"/>
    <property type="project" value="InterPro"/>
</dbReference>
<dbReference type="PANTHER" id="PTHR23305">
    <property type="entry name" value="OBG GTPASE FAMILY"/>
    <property type="match status" value="1"/>
</dbReference>
<accession>A0AA35RX43</accession>
<feature type="domain" description="TGS" evidence="5">
    <location>
        <begin position="278"/>
        <end position="361"/>
    </location>
</feature>
<dbReference type="GO" id="GO:0005737">
    <property type="term" value="C:cytoplasm"/>
    <property type="evidence" value="ECO:0007669"/>
    <property type="project" value="TreeGrafter"/>
</dbReference>
<evidence type="ECO:0000259" key="5">
    <source>
        <dbReference type="PROSITE" id="PS51880"/>
    </source>
</evidence>
<evidence type="ECO:0000256" key="4">
    <source>
        <dbReference type="ARBA" id="ARBA00022840"/>
    </source>
</evidence>
<dbReference type="InterPro" id="IPR004396">
    <property type="entry name" value="ATPase_YchF/OLA1"/>
</dbReference>
<dbReference type="PIRSF" id="PIRSF006641">
    <property type="entry name" value="CHP00092"/>
    <property type="match status" value="1"/>
</dbReference>
<dbReference type="SUPFAM" id="SSF81271">
    <property type="entry name" value="TGS-like"/>
    <property type="match status" value="1"/>
</dbReference>
<evidence type="ECO:0000313" key="6">
    <source>
        <dbReference type="EMBL" id="CAI8018002.1"/>
    </source>
</evidence>
<dbReference type="InterPro" id="IPR006073">
    <property type="entry name" value="GTP-bd"/>
</dbReference>
<comment type="cofactor">
    <cofactor evidence="1">
        <name>Mg(2+)</name>
        <dbReference type="ChEBI" id="CHEBI:18420"/>
    </cofactor>
</comment>
<dbReference type="EMBL" id="CASHTH010001679">
    <property type="protein sequence ID" value="CAI8018002.1"/>
    <property type="molecule type" value="Genomic_DNA"/>
</dbReference>
<dbReference type="GO" id="GO:0016887">
    <property type="term" value="F:ATP hydrolysis activity"/>
    <property type="evidence" value="ECO:0007669"/>
    <property type="project" value="InterPro"/>
</dbReference>
<sequence length="363" mass="39306">MDIGIIGLPQSGKTTVFNALTRGNADTSGASGSATEMHLGVVKVPDSRLEVLSGMYNPRKVVPAEIKYWDVPGPESLAKSQGIVGRYRNILQSADAFLVVIRAFENPAVVHPMETLDPGRDLETMLGELTFADLEVMERATERLEDGMNKAKPAERPAMVRQLETVKKVKGGLEEGIPMRVQQLTDSEAAIVENYQLLTGKPVIVAFNTDEDGEDPSLEPLGLDLPAGVQLGEVCLSAKLEAELALMSDEEEAEFRADLGLDESALTRVIRTSYATLGLISFLTVGPDEVRAWSVPDGIGAQEAAGTIHSDFIRGFIRAEVIPYDDLHRCGNIAQGRKEGALRSEGKTYQVKDGDVINFLVNV</sequence>
<protein>
    <submittedName>
        <fullName evidence="6">Ribosome-binding ATPase YchF</fullName>
    </submittedName>
</protein>
<dbReference type="PROSITE" id="PS51880">
    <property type="entry name" value="TGS"/>
    <property type="match status" value="1"/>
</dbReference>
<keyword evidence="2" id="KW-0479">Metal-binding</keyword>
<dbReference type="InterPro" id="IPR027417">
    <property type="entry name" value="P-loop_NTPase"/>
</dbReference>
<evidence type="ECO:0000256" key="3">
    <source>
        <dbReference type="ARBA" id="ARBA00022741"/>
    </source>
</evidence>
<gene>
    <name evidence="6" type="ORF">GBAR_LOCUS10876</name>
</gene>
<dbReference type="InterPro" id="IPR023192">
    <property type="entry name" value="TGS-like_dom_sf"/>
</dbReference>
<dbReference type="InterPro" id="IPR004095">
    <property type="entry name" value="TGS"/>
</dbReference>
<dbReference type="Pfam" id="PF06071">
    <property type="entry name" value="YchF-GTPase_C"/>
    <property type="match status" value="1"/>
</dbReference>
<proteinExistence type="predicted"/>
<dbReference type="AlphaFoldDB" id="A0AA35RX43"/>
<name>A0AA35RX43_GEOBA</name>
<dbReference type="GO" id="GO:0046872">
    <property type="term" value="F:metal ion binding"/>
    <property type="evidence" value="ECO:0007669"/>
    <property type="project" value="UniProtKB-KW"/>
</dbReference>
<keyword evidence="3" id="KW-0547">Nucleotide-binding</keyword>
<dbReference type="Gene3D" id="3.40.50.300">
    <property type="entry name" value="P-loop containing nucleotide triphosphate hydrolases"/>
    <property type="match status" value="1"/>
</dbReference>
<dbReference type="Proteomes" id="UP001174909">
    <property type="component" value="Unassembled WGS sequence"/>
</dbReference>
<evidence type="ECO:0000256" key="2">
    <source>
        <dbReference type="ARBA" id="ARBA00022723"/>
    </source>
</evidence>
<dbReference type="Gene3D" id="1.10.150.300">
    <property type="entry name" value="TGS-like domain"/>
    <property type="match status" value="1"/>
</dbReference>
<dbReference type="PANTHER" id="PTHR23305:SF18">
    <property type="entry name" value="OBG-TYPE G DOMAIN-CONTAINING PROTEIN"/>
    <property type="match status" value="1"/>
</dbReference>
<keyword evidence="7" id="KW-1185">Reference proteome</keyword>
<organism evidence="6 7">
    <name type="scientific">Geodia barretti</name>
    <name type="common">Barrett's horny sponge</name>
    <dbReference type="NCBI Taxonomy" id="519541"/>
    <lineage>
        <taxon>Eukaryota</taxon>
        <taxon>Metazoa</taxon>
        <taxon>Porifera</taxon>
        <taxon>Demospongiae</taxon>
        <taxon>Heteroscleromorpha</taxon>
        <taxon>Tetractinellida</taxon>
        <taxon>Astrophorina</taxon>
        <taxon>Geodiidae</taxon>
        <taxon>Geodia</taxon>
    </lineage>
</organism>
<dbReference type="Pfam" id="PF01926">
    <property type="entry name" value="MMR_HSR1"/>
    <property type="match status" value="1"/>
</dbReference>
<evidence type="ECO:0000313" key="7">
    <source>
        <dbReference type="Proteomes" id="UP001174909"/>
    </source>
</evidence>
<dbReference type="InterPro" id="IPR012676">
    <property type="entry name" value="TGS-like"/>
</dbReference>
<comment type="caution">
    <text evidence="6">The sequence shown here is derived from an EMBL/GenBank/DDBJ whole genome shotgun (WGS) entry which is preliminary data.</text>
</comment>
<dbReference type="Gene3D" id="3.10.20.30">
    <property type="match status" value="1"/>
</dbReference>
<dbReference type="SUPFAM" id="SSF52540">
    <property type="entry name" value="P-loop containing nucleoside triphosphate hydrolases"/>
    <property type="match status" value="1"/>
</dbReference>
<dbReference type="FunFam" id="3.10.20.30:FF:000001">
    <property type="entry name" value="Ribosome-binding ATPase YchF"/>
    <property type="match status" value="1"/>
</dbReference>